<dbReference type="EMBL" id="LSYV01000019">
    <property type="protein sequence ID" value="KXZ50085.1"/>
    <property type="molecule type" value="Genomic_DNA"/>
</dbReference>
<organism evidence="1 2">
    <name type="scientific">Gonium pectorale</name>
    <name type="common">Green alga</name>
    <dbReference type="NCBI Taxonomy" id="33097"/>
    <lineage>
        <taxon>Eukaryota</taxon>
        <taxon>Viridiplantae</taxon>
        <taxon>Chlorophyta</taxon>
        <taxon>core chlorophytes</taxon>
        <taxon>Chlorophyceae</taxon>
        <taxon>CS clade</taxon>
        <taxon>Chlamydomonadales</taxon>
        <taxon>Volvocaceae</taxon>
        <taxon>Gonium</taxon>
    </lineage>
</organism>
<gene>
    <name evidence="1" type="ORF">GPECTOR_18g62</name>
</gene>
<comment type="caution">
    <text evidence="1">The sequence shown here is derived from an EMBL/GenBank/DDBJ whole genome shotgun (WGS) entry which is preliminary data.</text>
</comment>
<accession>A0A150GK50</accession>
<dbReference type="Proteomes" id="UP000075714">
    <property type="component" value="Unassembled WGS sequence"/>
</dbReference>
<dbReference type="OrthoDB" id="535245at2759"/>
<dbReference type="AlphaFoldDB" id="A0A150GK50"/>
<proteinExistence type="predicted"/>
<protein>
    <submittedName>
        <fullName evidence="1">Uncharacterized protein</fullName>
    </submittedName>
</protein>
<keyword evidence="2" id="KW-1185">Reference proteome</keyword>
<reference evidence="2" key="1">
    <citation type="journal article" date="2016" name="Nat. Commun.">
        <title>The Gonium pectorale genome demonstrates co-option of cell cycle regulation during the evolution of multicellularity.</title>
        <authorList>
            <person name="Hanschen E.R."/>
            <person name="Marriage T.N."/>
            <person name="Ferris P.J."/>
            <person name="Hamaji T."/>
            <person name="Toyoda A."/>
            <person name="Fujiyama A."/>
            <person name="Neme R."/>
            <person name="Noguchi H."/>
            <person name="Minakuchi Y."/>
            <person name="Suzuki M."/>
            <person name="Kawai-Toyooka H."/>
            <person name="Smith D.R."/>
            <person name="Sparks H."/>
            <person name="Anderson J."/>
            <person name="Bakaric R."/>
            <person name="Luria V."/>
            <person name="Karger A."/>
            <person name="Kirschner M.W."/>
            <person name="Durand P.M."/>
            <person name="Michod R.E."/>
            <person name="Nozaki H."/>
            <person name="Olson B.J."/>
        </authorList>
    </citation>
    <scope>NUCLEOTIDE SEQUENCE [LARGE SCALE GENOMIC DNA]</scope>
    <source>
        <strain evidence="2">NIES-2863</strain>
    </source>
</reference>
<name>A0A150GK50_GONPE</name>
<sequence>MFYSNPGPDPEIGGGEMRAASAAGPTTYPFYSKVAGSWEALTWDPPNRPVQAVYTVCSFFYKLEWAPGTVVDAVHPLEPRLTVTTGGGAALVGVASRPLTQPGEFSFTLVPRNCTSECPWYLAQVCVGGDSTIRLVTAPAKC</sequence>
<evidence type="ECO:0000313" key="2">
    <source>
        <dbReference type="Proteomes" id="UP000075714"/>
    </source>
</evidence>
<evidence type="ECO:0000313" key="1">
    <source>
        <dbReference type="EMBL" id="KXZ50085.1"/>
    </source>
</evidence>